<protein>
    <submittedName>
        <fullName evidence="1">Fungal pheromone STE3G-protein-coupled receptor</fullName>
    </submittedName>
</protein>
<organism evidence="1 2">
    <name type="scientific">Thelephora ganbajun</name>
    <name type="common">Ganba fungus</name>
    <dbReference type="NCBI Taxonomy" id="370292"/>
    <lineage>
        <taxon>Eukaryota</taxon>
        <taxon>Fungi</taxon>
        <taxon>Dikarya</taxon>
        <taxon>Basidiomycota</taxon>
        <taxon>Agaricomycotina</taxon>
        <taxon>Agaricomycetes</taxon>
        <taxon>Thelephorales</taxon>
        <taxon>Thelephoraceae</taxon>
        <taxon>Thelephora</taxon>
    </lineage>
</organism>
<sequence length="333" mass="37046">MPAVNHVFTVFSLLAFTSPSVPFTWHLTEASSWNAGTCLFIFWTGLSSLVWFINSIVWDGNIVNWTPVWCDISTRIAIATTIGIPASMLVIQRRTYFMVRQSATNEKTAQKRRALAIDLLIGLGLPILNMILSIIVQGHRFDILEDVGCYPAIVNTSLTYILITLWPVFIGIASFVFTVMNLSYIQRHRHSLDSWMECTPSSLLTSSLYIRLVVLGFIAFGLSSMLSVRDLVSQITSGSVVWPGWNVVHADFGRVDQIPRGIWAGRGAHSGFGVELKRWVSVGCALAAFFVLGTTREAGERYRAFGRMILKVLGGKNGQQDEENGDLKRYAFG</sequence>
<comment type="caution">
    <text evidence="1">The sequence shown here is derived from an EMBL/GenBank/DDBJ whole genome shotgun (WGS) entry which is preliminary data.</text>
</comment>
<keyword evidence="1" id="KW-0675">Receptor</keyword>
<reference evidence="1" key="1">
    <citation type="submission" date="2019-10" db="EMBL/GenBank/DDBJ databases">
        <authorList>
            <consortium name="DOE Joint Genome Institute"/>
            <person name="Kuo A."/>
            <person name="Miyauchi S."/>
            <person name="Kiss E."/>
            <person name="Drula E."/>
            <person name="Kohler A."/>
            <person name="Sanchez-Garcia M."/>
            <person name="Andreopoulos B."/>
            <person name="Barry K.W."/>
            <person name="Bonito G."/>
            <person name="Buee M."/>
            <person name="Carver A."/>
            <person name="Chen C."/>
            <person name="Cichocki N."/>
            <person name="Clum A."/>
            <person name="Culley D."/>
            <person name="Crous P.W."/>
            <person name="Fauchery L."/>
            <person name="Girlanda M."/>
            <person name="Hayes R."/>
            <person name="Keri Z."/>
            <person name="Labutti K."/>
            <person name="Lipzen A."/>
            <person name="Lombard V."/>
            <person name="Magnuson J."/>
            <person name="Maillard F."/>
            <person name="Morin E."/>
            <person name="Murat C."/>
            <person name="Nolan M."/>
            <person name="Ohm R."/>
            <person name="Pangilinan J."/>
            <person name="Pereira M."/>
            <person name="Perotto S."/>
            <person name="Peter M."/>
            <person name="Riley R."/>
            <person name="Sitrit Y."/>
            <person name="Stielow B."/>
            <person name="Szollosi G."/>
            <person name="Zifcakova L."/>
            <person name="Stursova M."/>
            <person name="Spatafora J.W."/>
            <person name="Tedersoo L."/>
            <person name="Vaario L.-M."/>
            <person name="Yamada A."/>
            <person name="Yan M."/>
            <person name="Wang P."/>
            <person name="Xu J."/>
            <person name="Bruns T."/>
            <person name="Baldrian P."/>
            <person name="Vilgalys R."/>
            <person name="Henrissat B."/>
            <person name="Grigoriev I.V."/>
            <person name="Hibbett D."/>
            <person name="Nagy L.G."/>
            <person name="Martin F.M."/>
        </authorList>
    </citation>
    <scope>NUCLEOTIDE SEQUENCE</scope>
    <source>
        <strain evidence="1">P2</strain>
    </source>
</reference>
<evidence type="ECO:0000313" key="2">
    <source>
        <dbReference type="Proteomes" id="UP000886501"/>
    </source>
</evidence>
<accession>A0ACB6ZC89</accession>
<dbReference type="Proteomes" id="UP000886501">
    <property type="component" value="Unassembled WGS sequence"/>
</dbReference>
<keyword evidence="2" id="KW-1185">Reference proteome</keyword>
<evidence type="ECO:0000313" key="1">
    <source>
        <dbReference type="EMBL" id="KAF9647218.1"/>
    </source>
</evidence>
<name>A0ACB6ZC89_THEGA</name>
<dbReference type="EMBL" id="MU118038">
    <property type="protein sequence ID" value="KAF9647218.1"/>
    <property type="molecule type" value="Genomic_DNA"/>
</dbReference>
<reference evidence="1" key="2">
    <citation type="journal article" date="2020" name="Nat. Commun.">
        <title>Large-scale genome sequencing of mycorrhizal fungi provides insights into the early evolution of symbiotic traits.</title>
        <authorList>
            <person name="Miyauchi S."/>
            <person name="Kiss E."/>
            <person name="Kuo A."/>
            <person name="Drula E."/>
            <person name="Kohler A."/>
            <person name="Sanchez-Garcia M."/>
            <person name="Morin E."/>
            <person name="Andreopoulos B."/>
            <person name="Barry K.W."/>
            <person name="Bonito G."/>
            <person name="Buee M."/>
            <person name="Carver A."/>
            <person name="Chen C."/>
            <person name="Cichocki N."/>
            <person name="Clum A."/>
            <person name="Culley D."/>
            <person name="Crous P.W."/>
            <person name="Fauchery L."/>
            <person name="Girlanda M."/>
            <person name="Hayes R.D."/>
            <person name="Keri Z."/>
            <person name="LaButti K."/>
            <person name="Lipzen A."/>
            <person name="Lombard V."/>
            <person name="Magnuson J."/>
            <person name="Maillard F."/>
            <person name="Murat C."/>
            <person name="Nolan M."/>
            <person name="Ohm R.A."/>
            <person name="Pangilinan J."/>
            <person name="Pereira M.F."/>
            <person name="Perotto S."/>
            <person name="Peter M."/>
            <person name="Pfister S."/>
            <person name="Riley R."/>
            <person name="Sitrit Y."/>
            <person name="Stielow J.B."/>
            <person name="Szollosi G."/>
            <person name="Zifcakova L."/>
            <person name="Stursova M."/>
            <person name="Spatafora J.W."/>
            <person name="Tedersoo L."/>
            <person name="Vaario L.M."/>
            <person name="Yamada A."/>
            <person name="Yan M."/>
            <person name="Wang P."/>
            <person name="Xu J."/>
            <person name="Bruns T."/>
            <person name="Baldrian P."/>
            <person name="Vilgalys R."/>
            <person name="Dunand C."/>
            <person name="Henrissat B."/>
            <person name="Grigoriev I.V."/>
            <person name="Hibbett D."/>
            <person name="Nagy L.G."/>
            <person name="Martin F.M."/>
        </authorList>
    </citation>
    <scope>NUCLEOTIDE SEQUENCE</scope>
    <source>
        <strain evidence="1">P2</strain>
    </source>
</reference>
<proteinExistence type="predicted"/>
<gene>
    <name evidence="1" type="ORF">BDM02DRAFT_3098438</name>
</gene>